<organism evidence="2 3">
    <name type="scientific">Pholiota conissans</name>
    <dbReference type="NCBI Taxonomy" id="109636"/>
    <lineage>
        <taxon>Eukaryota</taxon>
        <taxon>Fungi</taxon>
        <taxon>Dikarya</taxon>
        <taxon>Basidiomycota</taxon>
        <taxon>Agaricomycotina</taxon>
        <taxon>Agaricomycetes</taxon>
        <taxon>Agaricomycetidae</taxon>
        <taxon>Agaricales</taxon>
        <taxon>Agaricineae</taxon>
        <taxon>Strophariaceae</taxon>
        <taxon>Pholiota</taxon>
    </lineage>
</organism>
<dbReference type="PANTHER" id="PTHR10622">
    <property type="entry name" value="HET DOMAIN-CONTAINING PROTEIN"/>
    <property type="match status" value="1"/>
</dbReference>
<dbReference type="Proteomes" id="UP000807469">
    <property type="component" value="Unassembled WGS sequence"/>
</dbReference>
<dbReference type="EMBL" id="MU155981">
    <property type="protein sequence ID" value="KAF9470470.1"/>
    <property type="molecule type" value="Genomic_DNA"/>
</dbReference>
<evidence type="ECO:0000313" key="3">
    <source>
        <dbReference type="Proteomes" id="UP000807469"/>
    </source>
</evidence>
<sequence length="229" mass="26373">MYASKYAILSHTWLQSSPEVTYNNWKNGDDLDLSHKGYQKLVNFCRIAEAEYDVTFGWMDTVCIDKSSSSELDESIRSMYKWYKDAEICITYLADTSSINDMANDRWFTRGWTLQELIAPERLNFYSREWKRVVSDATHNDKKIKKMQKIIVSATGITTYHIHYPGSASIPTKMQWAAKRQVTRAEDVSYSLMGLFGVNMSIAYGEGPERAFARLVNEIINATPSERIL</sequence>
<reference evidence="2" key="1">
    <citation type="submission" date="2020-11" db="EMBL/GenBank/DDBJ databases">
        <authorList>
            <consortium name="DOE Joint Genome Institute"/>
            <person name="Ahrendt S."/>
            <person name="Riley R."/>
            <person name="Andreopoulos W."/>
            <person name="Labutti K."/>
            <person name="Pangilinan J."/>
            <person name="Ruiz-Duenas F.J."/>
            <person name="Barrasa J.M."/>
            <person name="Sanchez-Garcia M."/>
            <person name="Camarero S."/>
            <person name="Miyauchi S."/>
            <person name="Serrano A."/>
            <person name="Linde D."/>
            <person name="Babiker R."/>
            <person name="Drula E."/>
            <person name="Ayuso-Fernandez I."/>
            <person name="Pacheco R."/>
            <person name="Padilla G."/>
            <person name="Ferreira P."/>
            <person name="Barriuso J."/>
            <person name="Kellner H."/>
            <person name="Castanera R."/>
            <person name="Alfaro M."/>
            <person name="Ramirez L."/>
            <person name="Pisabarro A.G."/>
            <person name="Kuo A."/>
            <person name="Tritt A."/>
            <person name="Lipzen A."/>
            <person name="He G."/>
            <person name="Yan M."/>
            <person name="Ng V."/>
            <person name="Cullen D."/>
            <person name="Martin F."/>
            <person name="Rosso M.-N."/>
            <person name="Henrissat B."/>
            <person name="Hibbett D."/>
            <person name="Martinez A.T."/>
            <person name="Grigoriev I.V."/>
        </authorList>
    </citation>
    <scope>NUCLEOTIDE SEQUENCE</scope>
    <source>
        <strain evidence="2">CIRM-BRFM 674</strain>
    </source>
</reference>
<dbReference type="AlphaFoldDB" id="A0A9P6CQS0"/>
<feature type="domain" description="Heterokaryon incompatibility" evidence="1">
    <location>
        <begin position="6"/>
        <end position="98"/>
    </location>
</feature>
<dbReference type="PANTHER" id="PTHR10622:SF10">
    <property type="entry name" value="HET DOMAIN-CONTAINING PROTEIN"/>
    <property type="match status" value="1"/>
</dbReference>
<keyword evidence="3" id="KW-1185">Reference proteome</keyword>
<protein>
    <recommendedName>
        <fullName evidence="1">Heterokaryon incompatibility domain-containing protein</fullName>
    </recommendedName>
</protein>
<dbReference type="Pfam" id="PF06985">
    <property type="entry name" value="HET"/>
    <property type="match status" value="1"/>
</dbReference>
<comment type="caution">
    <text evidence="2">The sequence shown here is derived from an EMBL/GenBank/DDBJ whole genome shotgun (WGS) entry which is preliminary data.</text>
</comment>
<accession>A0A9P6CQS0</accession>
<evidence type="ECO:0000313" key="2">
    <source>
        <dbReference type="EMBL" id="KAF9470470.1"/>
    </source>
</evidence>
<feature type="non-terminal residue" evidence="2">
    <location>
        <position position="229"/>
    </location>
</feature>
<name>A0A9P6CQS0_9AGAR</name>
<evidence type="ECO:0000259" key="1">
    <source>
        <dbReference type="Pfam" id="PF06985"/>
    </source>
</evidence>
<dbReference type="InterPro" id="IPR010730">
    <property type="entry name" value="HET"/>
</dbReference>
<dbReference type="OrthoDB" id="5122891at2759"/>
<gene>
    <name evidence="2" type="ORF">BDN70DRAFT_821335</name>
</gene>
<proteinExistence type="predicted"/>